<comment type="caution">
    <text evidence="1">The sequence shown here is derived from an EMBL/GenBank/DDBJ whole genome shotgun (WGS) entry which is preliminary data.</text>
</comment>
<dbReference type="EMBL" id="PCSW01000045">
    <property type="protein sequence ID" value="PIP57735.1"/>
    <property type="molecule type" value="Genomic_DNA"/>
</dbReference>
<organism evidence="1 2">
    <name type="scientific">Candidatus Woesebacteria bacterium CG22_combo_CG10-13_8_21_14_all_39_10</name>
    <dbReference type="NCBI Taxonomy" id="1975059"/>
    <lineage>
        <taxon>Bacteria</taxon>
        <taxon>Candidatus Woeseibacteriota</taxon>
    </lineage>
</organism>
<dbReference type="AlphaFoldDB" id="A0A2H0BJ81"/>
<proteinExistence type="predicted"/>
<evidence type="ECO:0000313" key="2">
    <source>
        <dbReference type="Proteomes" id="UP000229847"/>
    </source>
</evidence>
<name>A0A2H0BJ81_9BACT</name>
<dbReference type="Proteomes" id="UP000229847">
    <property type="component" value="Unassembled WGS sequence"/>
</dbReference>
<accession>A0A2H0BJ81</accession>
<sequence>MEAGIRERVAGGLRELKARFTNEITVKNGQFFRLGWEQVGDITAIIGPRRPKEKGGEPHLHVNLDDLPTSNKVKLRIQVAENGWINIHNLGVIPTEISLSYPDEQHLYGTAPKSPQINRETGRFLIEQNEALTVNQGGSLFNLTWKDVDGKSAQLEIESRKNYSNEQGSIQVEYQILPTSSL</sequence>
<protein>
    <submittedName>
        <fullName evidence="1">Uncharacterized protein</fullName>
    </submittedName>
</protein>
<reference evidence="1 2" key="1">
    <citation type="submission" date="2017-09" db="EMBL/GenBank/DDBJ databases">
        <title>Depth-based differentiation of microbial function through sediment-hosted aquifers and enrichment of novel symbionts in the deep terrestrial subsurface.</title>
        <authorList>
            <person name="Probst A.J."/>
            <person name="Ladd B."/>
            <person name="Jarett J.K."/>
            <person name="Geller-Mcgrath D.E."/>
            <person name="Sieber C.M."/>
            <person name="Emerson J.B."/>
            <person name="Anantharaman K."/>
            <person name="Thomas B.C."/>
            <person name="Malmstrom R."/>
            <person name="Stieglmeier M."/>
            <person name="Klingl A."/>
            <person name="Woyke T."/>
            <person name="Ryan C.M."/>
            <person name="Banfield J.F."/>
        </authorList>
    </citation>
    <scope>NUCLEOTIDE SEQUENCE [LARGE SCALE GENOMIC DNA]</scope>
    <source>
        <strain evidence="1">CG22_combo_CG10-13_8_21_14_all_39_10</strain>
    </source>
</reference>
<evidence type="ECO:0000313" key="1">
    <source>
        <dbReference type="EMBL" id="PIP57735.1"/>
    </source>
</evidence>
<gene>
    <name evidence="1" type="ORF">COX03_01440</name>
</gene>